<gene>
    <name evidence="2" type="ORF">CPB83DRAFT_515149</name>
</gene>
<accession>A0A9P6EAC4</accession>
<proteinExistence type="predicted"/>
<dbReference type="PROSITE" id="PS51257">
    <property type="entry name" value="PROKAR_LIPOPROTEIN"/>
    <property type="match status" value="1"/>
</dbReference>
<evidence type="ECO:0000313" key="2">
    <source>
        <dbReference type="EMBL" id="KAF9525698.1"/>
    </source>
</evidence>
<organism evidence="2 3">
    <name type="scientific">Crepidotus variabilis</name>
    <dbReference type="NCBI Taxonomy" id="179855"/>
    <lineage>
        <taxon>Eukaryota</taxon>
        <taxon>Fungi</taxon>
        <taxon>Dikarya</taxon>
        <taxon>Basidiomycota</taxon>
        <taxon>Agaricomycotina</taxon>
        <taxon>Agaricomycetes</taxon>
        <taxon>Agaricomycetidae</taxon>
        <taxon>Agaricales</taxon>
        <taxon>Agaricineae</taxon>
        <taxon>Crepidotaceae</taxon>
        <taxon>Crepidotus</taxon>
    </lineage>
</organism>
<feature type="region of interest" description="Disordered" evidence="1">
    <location>
        <begin position="77"/>
        <end position="153"/>
    </location>
</feature>
<comment type="caution">
    <text evidence="2">The sequence shown here is derived from an EMBL/GenBank/DDBJ whole genome shotgun (WGS) entry which is preliminary data.</text>
</comment>
<keyword evidence="3" id="KW-1185">Reference proteome</keyword>
<reference evidence="2" key="1">
    <citation type="submission" date="2020-11" db="EMBL/GenBank/DDBJ databases">
        <authorList>
            <consortium name="DOE Joint Genome Institute"/>
            <person name="Ahrendt S."/>
            <person name="Riley R."/>
            <person name="Andreopoulos W."/>
            <person name="Labutti K."/>
            <person name="Pangilinan J."/>
            <person name="Ruiz-Duenas F.J."/>
            <person name="Barrasa J.M."/>
            <person name="Sanchez-Garcia M."/>
            <person name="Camarero S."/>
            <person name="Miyauchi S."/>
            <person name="Serrano A."/>
            <person name="Linde D."/>
            <person name="Babiker R."/>
            <person name="Drula E."/>
            <person name="Ayuso-Fernandez I."/>
            <person name="Pacheco R."/>
            <person name="Padilla G."/>
            <person name="Ferreira P."/>
            <person name="Barriuso J."/>
            <person name="Kellner H."/>
            <person name="Castanera R."/>
            <person name="Alfaro M."/>
            <person name="Ramirez L."/>
            <person name="Pisabarro A.G."/>
            <person name="Kuo A."/>
            <person name="Tritt A."/>
            <person name="Lipzen A."/>
            <person name="He G."/>
            <person name="Yan M."/>
            <person name="Ng V."/>
            <person name="Cullen D."/>
            <person name="Martin F."/>
            <person name="Rosso M.-N."/>
            <person name="Henrissat B."/>
            <person name="Hibbett D."/>
            <person name="Martinez A.T."/>
            <person name="Grigoriev I.V."/>
        </authorList>
    </citation>
    <scope>NUCLEOTIDE SEQUENCE</scope>
    <source>
        <strain evidence="2">CBS 506.95</strain>
    </source>
</reference>
<sequence length="229" mass="25749">MKRPRLAILDLCNPVSYPLTPSPMPSSSSSCMSIAALCHSENFASSRNLHQYQTQTHRQAHYLTPNSSEPLAAPLQQVDANEEPPPRKRRKTNSGTSLMEVPAEFNDRQEPHLHNDATASSNKGSWTSSCWEPPSPSIVSDRGSQMPLRQEPAPKEKAKTFFFKPIMVLDRETEEVSYESAKFVNMAEYHKSQERKKAGGRLPGDNVFNNTIVEGTVEARSKSYKIKWM</sequence>
<dbReference type="Proteomes" id="UP000807306">
    <property type="component" value="Unassembled WGS sequence"/>
</dbReference>
<evidence type="ECO:0000256" key="1">
    <source>
        <dbReference type="SAM" id="MobiDB-lite"/>
    </source>
</evidence>
<feature type="compositionally biased region" description="Basic and acidic residues" evidence="1">
    <location>
        <begin position="105"/>
        <end position="115"/>
    </location>
</feature>
<protein>
    <submittedName>
        <fullName evidence="2">Uncharacterized protein</fullName>
    </submittedName>
</protein>
<name>A0A9P6EAC4_9AGAR</name>
<dbReference type="AlphaFoldDB" id="A0A9P6EAC4"/>
<dbReference type="EMBL" id="MU157880">
    <property type="protein sequence ID" value="KAF9525698.1"/>
    <property type="molecule type" value="Genomic_DNA"/>
</dbReference>
<feature type="compositionally biased region" description="Polar residues" evidence="1">
    <location>
        <begin position="117"/>
        <end position="130"/>
    </location>
</feature>
<evidence type="ECO:0000313" key="3">
    <source>
        <dbReference type="Proteomes" id="UP000807306"/>
    </source>
</evidence>